<feature type="region of interest" description="Disordered" evidence="3">
    <location>
        <begin position="1278"/>
        <end position="1310"/>
    </location>
</feature>
<dbReference type="InterPro" id="IPR011990">
    <property type="entry name" value="TPR-like_helical_dom_sf"/>
</dbReference>
<dbReference type="Pfam" id="PF00575">
    <property type="entry name" value="S1"/>
    <property type="match status" value="2"/>
</dbReference>
<feature type="region of interest" description="Disordered" evidence="3">
    <location>
        <begin position="1328"/>
        <end position="1350"/>
    </location>
</feature>
<name>A0A7S3VD94_9STRA</name>
<proteinExistence type="predicted"/>
<dbReference type="Gene3D" id="2.40.50.140">
    <property type="entry name" value="Nucleic acid-binding proteins"/>
    <property type="match status" value="6"/>
</dbReference>
<sequence>MDEESSFPRGGAERPKESSQVKDNSSKQSASAEKKSSRKRANSKDFLFGTKTKDDSKRPRKSRGASTSTRTTSSSGSGTGSSALPLGGGGVLQPSQSASSKKPAFIEAVSFQKLAKGTKLLGVVREVAADYAVVSLPTMLTGFIKKDDKSTVPLNRVLSVGQFLPVVVVRATSESVKSKSKGGSGSGTSQMKRRIELSVSPSLMNNGLSTDMMHEGMSVRGKIRSVEDHGCIIDLHVAGVGGNSCFLKFENIKDEYKILEEDADDDDDDDDDDDSGSDASLIFLNKGRIYDFTIDSLPTKSKKESSSSIIQVKLEKAVKRSKRIVDPANHIAYNHTIRTLTPGMMIKVNVEHYARNGLCVSFLGNVYRGAIDTSHLGGFCPDDLEEKKSAYKMKSISPDMWWKNVFTGGLRTISARLIAVDPATKIIRFSLLPHILSLAHLENDLPPVGTVVENARVVRLDTGVGALLALPSDSAMDIDGDDDEDKDKDGTLLANPLYKDASKIRCAFVHISKAIDHDGDNGRTPESLFAKTFSVNTIIPKLRILSTANWLDNVASCATAESIVSSAVLSHIDLKPGQIYRAVPVLANLGNGGVLVELGGMGIKGIIPATHIFDKAATGDSSYRNKIQVEKYKVGKKVDVRCLTVNPLEKKCVVTAKKTLLTNNVNDPIVDFASLKPGKVATGFISRVTKKGICVTFYNNVFGRISSRRLAEEVGVEDPTVDYKIGDTIKTKVQSCTKRQALDEEGDDSYVLELSLAISSSQAVHQDTPKVQNELVQQLPPGTIIPKKSMKIVELVSSKKIEGRSGFFPGHALISIKAKYISEKANGSVTCKLPFDQILDSYDDDAVESPEAFDALSQQILKVGKKIAQEGLVLATSSTRGHPITPIISLKPVLIETIRAEKDEGNKKSRKTLLPTPSTALYMGAYVQGYCTRIDNRYGAFIRFLDNLTAIVPKMKGGLDIELYETVLCKIIAIDVTTGKAPKILLKRVKSRGESKSSSDKGTISLVDKVRPGDDMGDVKIETLNFARAAVSLLGKKFEGCRAKARLHVTMAKSTNDDQQSMPVLVDSDDEIDAPQEKDKITSFHPFDGLKVGGIIQNTKCVAIDVRDGVTYIELTNRCDPGSSDEDLPMFVEDPSRLKIGSLVSCIITAVSKQNKGIWVQICPGCVGFVPGLELSADLNVLNNMNTHFKIGGRVQCKVLQNGAKKGQFKEVVRLSILACADSSASSITRPSRGNTLICRVNRNTKQVRAPALMVDFAGGHVGRCDITELAELDDWENMPLGRSGIDTDKSANKGGDEDDDEDDHMDARHEGDYTHGLYVSCRVLSSSGGGHSEISLRESRLEGDLDDDEPPEEKGIVHAFVVNTNKKGCFLRMSRSIEGRVILKDLSDSFLPDPVSMFPPGRLVVGRVKQIRALNGAQKKGRRTTMTVDMNLRESVLLEDDNKVAFDDIKEGDKYEGVVTRIESYGVFVRLDNSEVSGLVHLSECSDDYIKNLSSLYDPGDLVKILVIKIDEEQKRIGLSMKASHFEDDESDDDSDDSSVDSDADAAMEGVKFVDEDDDSDDENYASKLANKMKSMEDESDSSDAGSSSDSSDNESSDENDSSDDEVKAVQPMDTDVGFDWGTGTSEKSSPGDDDSDSSSSDESSSDEDDAKKGHKSRKKATAKKLEEKEIAKMEQRLADGTADENPETAADFERLIASDPNSSESWIKFMAYRLSLADIAGARGVAQRAFNRIEFRQEGEKLNVWTALLTLENKYGTSKTFKKTIENASQHNNPKQVYLRVCEMLEKDVVACHGDLAVITRADEMFSKMCKKFRSKKTVWISYFKYLLKNARHEEAHILWKQSVKSLPEYKHIETMSKFAQLEYEHGSPERARTIFDALLEKNSKRLDLLFVYVDKEVKHGQVEVARKLFVTTLNPPSGKKKIKFSDKQMKSLFKKWYKMEDENGDDDSRMAVKVAAREYVESSSKK</sequence>
<feature type="compositionally biased region" description="Acidic residues" evidence="3">
    <location>
        <begin position="1528"/>
        <end position="1545"/>
    </location>
</feature>
<evidence type="ECO:0000256" key="3">
    <source>
        <dbReference type="SAM" id="MobiDB-lite"/>
    </source>
</evidence>
<evidence type="ECO:0000313" key="5">
    <source>
        <dbReference type="EMBL" id="CAE0472982.1"/>
    </source>
</evidence>
<feature type="region of interest" description="Disordered" evidence="3">
    <location>
        <begin position="1523"/>
        <end position="1545"/>
    </location>
</feature>
<dbReference type="FunFam" id="2.40.50.140:FF:000103">
    <property type="entry name" value="protein RRP5 homolog"/>
    <property type="match status" value="1"/>
</dbReference>
<feature type="compositionally biased region" description="Basic and acidic residues" evidence="3">
    <location>
        <begin position="1286"/>
        <end position="1296"/>
    </location>
</feature>
<feature type="compositionally biased region" description="Basic and acidic residues" evidence="3">
    <location>
        <begin position="1335"/>
        <end position="1344"/>
    </location>
</feature>
<dbReference type="PANTHER" id="PTHR23270">
    <property type="entry name" value="PROGRAMMED CELL DEATH PROTEIN 11 PRE-RRNA PROCESSING PROTEIN RRP5"/>
    <property type="match status" value="1"/>
</dbReference>
<feature type="region of interest" description="Disordered" evidence="3">
    <location>
        <begin position="1574"/>
        <end position="1670"/>
    </location>
</feature>
<feature type="compositionally biased region" description="Low complexity" evidence="3">
    <location>
        <begin position="64"/>
        <end position="85"/>
    </location>
</feature>
<feature type="domain" description="S1 motif" evidence="4">
    <location>
        <begin position="678"/>
        <end position="757"/>
    </location>
</feature>
<organism evidence="5">
    <name type="scientific">Chaetoceros debilis</name>
    <dbReference type="NCBI Taxonomy" id="122233"/>
    <lineage>
        <taxon>Eukaryota</taxon>
        <taxon>Sar</taxon>
        <taxon>Stramenopiles</taxon>
        <taxon>Ochrophyta</taxon>
        <taxon>Bacillariophyta</taxon>
        <taxon>Coscinodiscophyceae</taxon>
        <taxon>Chaetocerotophycidae</taxon>
        <taxon>Chaetocerotales</taxon>
        <taxon>Chaetocerotaceae</taxon>
        <taxon>Chaetoceros</taxon>
    </lineage>
</organism>
<dbReference type="InterPro" id="IPR045209">
    <property type="entry name" value="Rrp5"/>
</dbReference>
<gene>
    <name evidence="5" type="ORF">CDEB00056_LOCUS17835</name>
</gene>
<evidence type="ECO:0000256" key="1">
    <source>
        <dbReference type="ARBA" id="ARBA00004604"/>
    </source>
</evidence>
<feature type="domain" description="S1 motif" evidence="4">
    <location>
        <begin position="1141"/>
        <end position="1218"/>
    </location>
</feature>
<feature type="domain" description="S1 motif" evidence="4">
    <location>
        <begin position="1355"/>
        <end position="1430"/>
    </location>
</feature>
<dbReference type="EMBL" id="HBIO01023205">
    <property type="protein sequence ID" value="CAE0472982.1"/>
    <property type="molecule type" value="Transcribed_RNA"/>
</dbReference>
<keyword evidence="2" id="KW-0698">rRNA processing</keyword>
<reference evidence="5" key="1">
    <citation type="submission" date="2021-01" db="EMBL/GenBank/DDBJ databases">
        <authorList>
            <person name="Corre E."/>
            <person name="Pelletier E."/>
            <person name="Niang G."/>
            <person name="Scheremetjew M."/>
            <person name="Finn R."/>
            <person name="Kale V."/>
            <person name="Holt S."/>
            <person name="Cochrane G."/>
            <person name="Meng A."/>
            <person name="Brown T."/>
            <person name="Cohen L."/>
        </authorList>
    </citation>
    <scope>NUCLEOTIDE SEQUENCE</scope>
    <source>
        <strain evidence="5">MM31A-1</strain>
    </source>
</reference>
<feature type="domain" description="S1 motif" evidence="4">
    <location>
        <begin position="117"/>
        <end position="200"/>
    </location>
</feature>
<feature type="region of interest" description="Disordered" evidence="3">
    <location>
        <begin position="1"/>
        <end position="97"/>
    </location>
</feature>
<dbReference type="PROSITE" id="PS50126">
    <property type="entry name" value="S1"/>
    <property type="match status" value="6"/>
</dbReference>
<dbReference type="InterPro" id="IPR003107">
    <property type="entry name" value="HAT"/>
</dbReference>
<dbReference type="SMART" id="SM00386">
    <property type="entry name" value="HAT"/>
    <property type="match status" value="4"/>
</dbReference>
<dbReference type="PANTHER" id="PTHR23270:SF10">
    <property type="entry name" value="PROTEIN RRP5 HOMOLOG"/>
    <property type="match status" value="1"/>
</dbReference>
<dbReference type="GO" id="GO:0032040">
    <property type="term" value="C:small-subunit processome"/>
    <property type="evidence" value="ECO:0007669"/>
    <property type="project" value="TreeGrafter"/>
</dbReference>
<dbReference type="SUPFAM" id="SSF48452">
    <property type="entry name" value="TPR-like"/>
    <property type="match status" value="2"/>
</dbReference>
<accession>A0A7S3VD94</accession>
<feature type="compositionally biased region" description="Acidic residues" evidence="3">
    <location>
        <begin position="1593"/>
        <end position="1605"/>
    </location>
</feature>
<feature type="compositionally biased region" description="Basic and acidic residues" evidence="3">
    <location>
        <begin position="11"/>
        <end position="20"/>
    </location>
</feature>
<dbReference type="Gene3D" id="1.25.40.10">
    <property type="entry name" value="Tetratricopeptide repeat domain"/>
    <property type="match status" value="1"/>
</dbReference>
<dbReference type="SUPFAM" id="SSF50249">
    <property type="entry name" value="Nucleic acid-binding proteins"/>
    <property type="match status" value="6"/>
</dbReference>
<evidence type="ECO:0000259" key="4">
    <source>
        <dbReference type="PROSITE" id="PS50126"/>
    </source>
</evidence>
<dbReference type="GO" id="GO:0006364">
    <property type="term" value="P:rRNA processing"/>
    <property type="evidence" value="ECO:0007669"/>
    <property type="project" value="UniProtKB-KW"/>
</dbReference>
<feature type="domain" description="S1 motif" evidence="4">
    <location>
        <begin position="577"/>
        <end position="657"/>
    </location>
</feature>
<feature type="compositionally biased region" description="Basic residues" evidence="3">
    <location>
        <begin position="1654"/>
        <end position="1664"/>
    </location>
</feature>
<dbReference type="SMART" id="SM00316">
    <property type="entry name" value="S1"/>
    <property type="match status" value="8"/>
</dbReference>
<protein>
    <recommendedName>
        <fullName evidence="4">S1 motif domain-containing protein</fullName>
    </recommendedName>
</protein>
<feature type="domain" description="S1 motif" evidence="4">
    <location>
        <begin position="1453"/>
        <end position="1523"/>
    </location>
</feature>
<dbReference type="GO" id="GO:0003723">
    <property type="term" value="F:RNA binding"/>
    <property type="evidence" value="ECO:0007669"/>
    <property type="project" value="TreeGrafter"/>
</dbReference>
<comment type="subcellular location">
    <subcellularLocation>
        <location evidence="1">Nucleus</location>
        <location evidence="1">Nucleolus</location>
    </subcellularLocation>
</comment>
<dbReference type="InterPro" id="IPR012340">
    <property type="entry name" value="NA-bd_OB-fold"/>
</dbReference>
<dbReference type="InterPro" id="IPR003029">
    <property type="entry name" value="S1_domain"/>
</dbReference>
<evidence type="ECO:0000256" key="2">
    <source>
        <dbReference type="ARBA" id="ARBA00022552"/>
    </source>
</evidence>